<feature type="transmembrane region" description="Helical" evidence="7">
    <location>
        <begin position="88"/>
        <end position="114"/>
    </location>
</feature>
<dbReference type="EMBL" id="JAWLUM010000002">
    <property type="protein sequence ID" value="MDV7134690.1"/>
    <property type="molecule type" value="Genomic_DNA"/>
</dbReference>
<dbReference type="PANTHER" id="PTHR48022:SF2">
    <property type="entry name" value="PLASTIDIC GLUCOSE TRANSPORTER 4"/>
    <property type="match status" value="1"/>
</dbReference>
<evidence type="ECO:0000313" key="9">
    <source>
        <dbReference type="EMBL" id="MDV7134690.1"/>
    </source>
</evidence>
<evidence type="ECO:0000256" key="5">
    <source>
        <dbReference type="ARBA" id="ARBA00023136"/>
    </source>
</evidence>
<name>A0ABU4ETW0_WILMA</name>
<dbReference type="Pfam" id="PF00083">
    <property type="entry name" value="Sugar_tr"/>
    <property type="match status" value="1"/>
</dbReference>
<accession>A0ABU4ETW0</accession>
<dbReference type="InterPro" id="IPR020846">
    <property type="entry name" value="MFS_dom"/>
</dbReference>
<feature type="region of interest" description="Disordered" evidence="6">
    <location>
        <begin position="187"/>
        <end position="209"/>
    </location>
</feature>
<evidence type="ECO:0000313" key="10">
    <source>
        <dbReference type="Proteomes" id="UP001185792"/>
    </source>
</evidence>
<dbReference type="SUPFAM" id="SSF103473">
    <property type="entry name" value="MFS general substrate transporter"/>
    <property type="match status" value="1"/>
</dbReference>
<keyword evidence="10" id="KW-1185">Reference proteome</keyword>
<gene>
    <name evidence="9" type="ORF">R4198_13365</name>
</gene>
<dbReference type="InterPro" id="IPR036259">
    <property type="entry name" value="MFS_trans_sf"/>
</dbReference>
<comment type="subcellular location">
    <subcellularLocation>
        <location evidence="1">Cell membrane</location>
        <topology evidence="1">Multi-pass membrane protein</topology>
    </subcellularLocation>
</comment>
<feature type="domain" description="Major facilitator superfamily (MFS) profile" evidence="8">
    <location>
        <begin position="1"/>
        <end position="180"/>
    </location>
</feature>
<dbReference type="InterPro" id="IPR050360">
    <property type="entry name" value="MFS_Sugar_Transporters"/>
</dbReference>
<evidence type="ECO:0000256" key="7">
    <source>
        <dbReference type="SAM" id="Phobius"/>
    </source>
</evidence>
<comment type="caution">
    <text evidence="9">The sequence shown here is derived from an EMBL/GenBank/DDBJ whole genome shotgun (WGS) entry which is preliminary data.</text>
</comment>
<evidence type="ECO:0000256" key="2">
    <source>
        <dbReference type="ARBA" id="ARBA00010992"/>
    </source>
</evidence>
<protein>
    <submittedName>
        <fullName evidence="9">MFS transporter</fullName>
    </submittedName>
</protein>
<feature type="transmembrane region" description="Helical" evidence="7">
    <location>
        <begin position="64"/>
        <end position="82"/>
    </location>
</feature>
<evidence type="ECO:0000256" key="1">
    <source>
        <dbReference type="ARBA" id="ARBA00004651"/>
    </source>
</evidence>
<evidence type="ECO:0000259" key="8">
    <source>
        <dbReference type="PROSITE" id="PS50850"/>
    </source>
</evidence>
<feature type="compositionally biased region" description="Low complexity" evidence="6">
    <location>
        <begin position="199"/>
        <end position="209"/>
    </location>
</feature>
<dbReference type="Proteomes" id="UP001185792">
    <property type="component" value="Unassembled WGS sequence"/>
</dbReference>
<dbReference type="PANTHER" id="PTHR48022">
    <property type="entry name" value="PLASTIDIC GLUCOSE TRANSPORTER 4"/>
    <property type="match status" value="1"/>
</dbReference>
<keyword evidence="4 7" id="KW-1133">Transmembrane helix</keyword>
<dbReference type="InterPro" id="IPR005828">
    <property type="entry name" value="MFS_sugar_transport-like"/>
</dbReference>
<comment type="similarity">
    <text evidence="2">Belongs to the major facilitator superfamily. Sugar transporter (TC 2.A.1.1) family.</text>
</comment>
<dbReference type="Gene3D" id="1.20.1250.20">
    <property type="entry name" value="MFS general substrate transporter like domains"/>
    <property type="match status" value="1"/>
</dbReference>
<evidence type="ECO:0000256" key="4">
    <source>
        <dbReference type="ARBA" id="ARBA00022989"/>
    </source>
</evidence>
<feature type="transmembrane region" description="Helical" evidence="7">
    <location>
        <begin position="34"/>
        <end position="52"/>
    </location>
</feature>
<proteinExistence type="inferred from homology"/>
<evidence type="ECO:0000256" key="3">
    <source>
        <dbReference type="ARBA" id="ARBA00022692"/>
    </source>
</evidence>
<keyword evidence="5 7" id="KW-0472">Membrane</keyword>
<feature type="transmembrane region" description="Helical" evidence="7">
    <location>
        <begin position="126"/>
        <end position="149"/>
    </location>
</feature>
<dbReference type="PROSITE" id="PS50850">
    <property type="entry name" value="MFS"/>
    <property type="match status" value="1"/>
</dbReference>
<feature type="transmembrane region" description="Helical" evidence="7">
    <location>
        <begin position="155"/>
        <end position="173"/>
    </location>
</feature>
<reference evidence="9 10" key="1">
    <citation type="submission" date="2023-10" db="EMBL/GenBank/DDBJ databases">
        <title>Development of a sustainable strategy for remediation of hydrocarbon-contaminated territories based on the waste exchange concept.</title>
        <authorList>
            <person name="Krivoruchko A."/>
        </authorList>
    </citation>
    <scope>NUCLEOTIDE SEQUENCE [LARGE SCALE GENOMIC DNA]</scope>
    <source>
        <strain evidence="9 10">IEGM 1236</strain>
    </source>
</reference>
<evidence type="ECO:0000256" key="6">
    <source>
        <dbReference type="SAM" id="MobiDB-lite"/>
    </source>
</evidence>
<organism evidence="9 10">
    <name type="scientific">Williamsia marianensis</name>
    <dbReference type="NCBI Taxonomy" id="85044"/>
    <lineage>
        <taxon>Bacteria</taxon>
        <taxon>Bacillati</taxon>
        <taxon>Actinomycetota</taxon>
        <taxon>Actinomycetes</taxon>
        <taxon>Mycobacteriales</taxon>
        <taxon>Nocardiaceae</taxon>
        <taxon>Williamsia</taxon>
    </lineage>
</organism>
<sequence length="209" mass="21864">MFTPTVIAATVGTATANESTVTAVVDNDLQGTEGAVMIDAFLLIGIVLAVILVDRFGRIRLQVFGFLGCAVGLVIAALSTVMTGTLQIVLVFAGFMLFNLMTNLGPNSMTYLLAGEVFPTHLRGTGAGMAASVAKVGAVLTAFLFPILLEEWGTAVIVLILAGTSLLGALITWRFRVETTGISLEQVDRMHDPSPPAGLPSLPLTSNRS</sequence>
<keyword evidence="3 7" id="KW-0812">Transmembrane</keyword>